<evidence type="ECO:0000313" key="2">
    <source>
        <dbReference type="EMBL" id="VAX12393.1"/>
    </source>
</evidence>
<reference evidence="2" key="1">
    <citation type="submission" date="2018-06" db="EMBL/GenBank/DDBJ databases">
        <authorList>
            <person name="Zhirakovskaya E."/>
        </authorList>
    </citation>
    <scope>NUCLEOTIDE SEQUENCE</scope>
</reference>
<gene>
    <name evidence="2" type="ORF">MNBD_GAMMA24-1187</name>
</gene>
<protein>
    <recommendedName>
        <fullName evidence="1">HTH crp-type domain-containing protein</fullName>
    </recommendedName>
</protein>
<dbReference type="InterPro" id="IPR014710">
    <property type="entry name" value="RmlC-like_jellyroll"/>
</dbReference>
<dbReference type="Gene3D" id="2.60.120.10">
    <property type="entry name" value="Jelly Rolls"/>
    <property type="match status" value="1"/>
</dbReference>
<dbReference type="InterPro" id="IPR012318">
    <property type="entry name" value="HTH_CRP"/>
</dbReference>
<dbReference type="GO" id="GO:0006355">
    <property type="term" value="P:regulation of DNA-templated transcription"/>
    <property type="evidence" value="ECO:0007669"/>
    <property type="project" value="InterPro"/>
</dbReference>
<evidence type="ECO:0000259" key="1">
    <source>
        <dbReference type="PROSITE" id="PS51063"/>
    </source>
</evidence>
<name>A0A3B1BJS7_9ZZZZ</name>
<dbReference type="SMART" id="SM00419">
    <property type="entry name" value="HTH_CRP"/>
    <property type="match status" value="1"/>
</dbReference>
<dbReference type="AlphaFoldDB" id="A0A3B1BJS7"/>
<proteinExistence type="predicted"/>
<feature type="non-terminal residue" evidence="2">
    <location>
        <position position="1"/>
    </location>
</feature>
<dbReference type="PROSITE" id="PS51063">
    <property type="entry name" value="HTH_CRP_2"/>
    <property type="match status" value="1"/>
</dbReference>
<dbReference type="InterPro" id="IPR036390">
    <property type="entry name" value="WH_DNA-bd_sf"/>
</dbReference>
<dbReference type="EMBL" id="UOFZ01000035">
    <property type="protein sequence ID" value="VAX12393.1"/>
    <property type="molecule type" value="Genomic_DNA"/>
</dbReference>
<organism evidence="2">
    <name type="scientific">hydrothermal vent metagenome</name>
    <dbReference type="NCBI Taxonomy" id="652676"/>
    <lineage>
        <taxon>unclassified sequences</taxon>
        <taxon>metagenomes</taxon>
        <taxon>ecological metagenomes</taxon>
    </lineage>
</organism>
<feature type="domain" description="HTH crp-type" evidence="1">
    <location>
        <begin position="56"/>
        <end position="127"/>
    </location>
</feature>
<sequence length="146" mass="16886">HEVVAVTIDPVTAVSAPLARWHDWLDLYPSLRTTMRHYIDQQMRQLSELATDLALHDTMARLAHLILRNYEESRLNPGRDLLHGLSHEELAHLIGTVRVVVNRLLKELREEGVIECQGGEMHVLNLQKLLHRAERELDQNKNRSLL</sequence>
<dbReference type="SUPFAM" id="SSF46785">
    <property type="entry name" value="Winged helix' DNA-binding domain"/>
    <property type="match status" value="1"/>
</dbReference>
<dbReference type="Pfam" id="PF13545">
    <property type="entry name" value="HTH_Crp_2"/>
    <property type="match status" value="1"/>
</dbReference>
<accession>A0A3B1BJS7</accession>
<dbReference type="GO" id="GO:0003677">
    <property type="term" value="F:DNA binding"/>
    <property type="evidence" value="ECO:0007669"/>
    <property type="project" value="InterPro"/>
</dbReference>